<evidence type="ECO:0000256" key="1">
    <source>
        <dbReference type="ARBA" id="ARBA00004743"/>
    </source>
</evidence>
<evidence type="ECO:0000256" key="6">
    <source>
        <dbReference type="ARBA" id="ARBA00023304"/>
    </source>
</evidence>
<name>A0A2U2CAY7_9RHOB</name>
<dbReference type="CDD" id="cd07941">
    <property type="entry name" value="DRE_TIM_LeuA3"/>
    <property type="match status" value="1"/>
</dbReference>
<comment type="catalytic activity">
    <reaction evidence="7">
        <text>pyruvate + acetyl-CoA + H2O = (3R)-citramalate + CoA + H(+)</text>
        <dbReference type="Rhea" id="RHEA:19045"/>
        <dbReference type="ChEBI" id="CHEBI:15361"/>
        <dbReference type="ChEBI" id="CHEBI:15377"/>
        <dbReference type="ChEBI" id="CHEBI:15378"/>
        <dbReference type="ChEBI" id="CHEBI:30934"/>
        <dbReference type="ChEBI" id="CHEBI:57287"/>
        <dbReference type="ChEBI" id="CHEBI:57288"/>
        <dbReference type="EC" id="2.3.3.21"/>
    </reaction>
</comment>
<dbReference type="GO" id="GO:0003852">
    <property type="term" value="F:2-isopropylmalate synthase activity"/>
    <property type="evidence" value="ECO:0007669"/>
    <property type="project" value="InterPro"/>
</dbReference>
<proteinExistence type="inferred from homology"/>
<feature type="domain" description="Pyruvate carboxyltransferase" evidence="10">
    <location>
        <begin position="16"/>
        <end position="282"/>
    </location>
</feature>
<dbReference type="EC" id="2.3.3.21" evidence="8"/>
<protein>
    <recommendedName>
        <fullName evidence="8">Citramalate synthase</fullName>
        <ecNumber evidence="8">2.3.3.21</ecNumber>
    </recommendedName>
</protein>
<evidence type="ECO:0000313" key="11">
    <source>
        <dbReference type="EMBL" id="PWE29030.1"/>
    </source>
</evidence>
<gene>
    <name evidence="11" type="ORF">C4N9_09440</name>
</gene>
<dbReference type="EMBL" id="QEYD01000005">
    <property type="protein sequence ID" value="PWE29030.1"/>
    <property type="molecule type" value="Genomic_DNA"/>
</dbReference>
<dbReference type="InterPro" id="IPR000891">
    <property type="entry name" value="PYR_CT"/>
</dbReference>
<keyword evidence="3" id="KW-0028">Amino-acid biosynthesis</keyword>
<dbReference type="Gene3D" id="1.10.238.260">
    <property type="match status" value="1"/>
</dbReference>
<dbReference type="PROSITE" id="PS00816">
    <property type="entry name" value="AIPM_HOMOCIT_SYNTH_2"/>
    <property type="match status" value="1"/>
</dbReference>
<dbReference type="Proteomes" id="UP000244940">
    <property type="component" value="Unassembled WGS sequence"/>
</dbReference>
<dbReference type="GO" id="GO:0043714">
    <property type="term" value="F:(R)-citramalate synthase activity"/>
    <property type="evidence" value="ECO:0007669"/>
    <property type="project" value="UniProtKB-UniRule"/>
</dbReference>
<evidence type="ECO:0000256" key="4">
    <source>
        <dbReference type="ARBA" id="ARBA00022624"/>
    </source>
</evidence>
<comment type="caution">
    <text evidence="11">The sequence shown here is derived from an EMBL/GenBank/DDBJ whole genome shotgun (WGS) entry which is preliminary data.</text>
</comment>
<dbReference type="Gene3D" id="3.30.160.270">
    <property type="match status" value="1"/>
</dbReference>
<keyword evidence="6" id="KW-0100">Branched-chain amino acid biosynthesis</keyword>
<organism evidence="11 12">
    <name type="scientific">Pararhodobacter marinus</name>
    <dbReference type="NCBI Taxonomy" id="2184063"/>
    <lineage>
        <taxon>Bacteria</taxon>
        <taxon>Pseudomonadati</taxon>
        <taxon>Pseudomonadota</taxon>
        <taxon>Alphaproteobacteria</taxon>
        <taxon>Rhodobacterales</taxon>
        <taxon>Paracoccaceae</taxon>
        <taxon>Pararhodobacter</taxon>
    </lineage>
</organism>
<dbReference type="AlphaFoldDB" id="A0A2U2CAY7"/>
<dbReference type="GO" id="GO:0009097">
    <property type="term" value="P:isoleucine biosynthetic process"/>
    <property type="evidence" value="ECO:0007669"/>
    <property type="project" value="UniProtKB-UniRule"/>
</dbReference>
<accession>A0A2U2CAY7</accession>
<dbReference type="Pfam" id="PF08502">
    <property type="entry name" value="LeuA_dimer"/>
    <property type="match status" value="1"/>
</dbReference>
<dbReference type="PROSITE" id="PS00815">
    <property type="entry name" value="AIPM_HOMOCIT_SYNTH_1"/>
    <property type="match status" value="1"/>
</dbReference>
<evidence type="ECO:0000256" key="9">
    <source>
        <dbReference type="RuleBase" id="RU003523"/>
    </source>
</evidence>
<dbReference type="SUPFAM" id="SSF51569">
    <property type="entry name" value="Aldolase"/>
    <property type="match status" value="1"/>
</dbReference>
<dbReference type="PANTHER" id="PTHR43538">
    <property type="entry name" value="ALPHA-IPM SYNTHASE/HOMOCITRATE SYNTHASE"/>
    <property type="match status" value="1"/>
</dbReference>
<dbReference type="GO" id="GO:0009098">
    <property type="term" value="P:L-leucine biosynthetic process"/>
    <property type="evidence" value="ECO:0007669"/>
    <property type="project" value="InterPro"/>
</dbReference>
<keyword evidence="5 9" id="KW-0808">Transferase</keyword>
<dbReference type="InterPro" id="IPR054691">
    <property type="entry name" value="LeuA/HCS_post-cat"/>
</dbReference>
<dbReference type="NCBIfam" id="TIGR00977">
    <property type="entry name" value="citramal_synth"/>
    <property type="match status" value="1"/>
</dbReference>
<dbReference type="InterPro" id="IPR013709">
    <property type="entry name" value="2-isopropylmalate_synth_dimer"/>
</dbReference>
<reference evidence="11 12" key="1">
    <citation type="submission" date="2018-05" db="EMBL/GenBank/DDBJ databases">
        <title>Pararhodobacter marina sp. nov., isolated from deep-sea water of the Indian Ocean.</title>
        <authorList>
            <person name="Lai Q.Sr."/>
            <person name="Liu X."/>
            <person name="Shao Z."/>
        </authorList>
    </citation>
    <scope>NUCLEOTIDE SEQUENCE [LARGE SCALE GENOMIC DNA]</scope>
    <source>
        <strain evidence="11 12">CIC4N-9</strain>
    </source>
</reference>
<dbReference type="PROSITE" id="PS50991">
    <property type="entry name" value="PYR_CT"/>
    <property type="match status" value="1"/>
</dbReference>
<keyword evidence="12" id="KW-1185">Reference proteome</keyword>
<evidence type="ECO:0000256" key="8">
    <source>
        <dbReference type="NCBIfam" id="TIGR00977"/>
    </source>
</evidence>
<keyword evidence="4" id="KW-0412">Isoleucine biosynthesis</keyword>
<dbReference type="Gene3D" id="3.20.20.70">
    <property type="entry name" value="Aldolase class I"/>
    <property type="match status" value="1"/>
</dbReference>
<dbReference type="Pfam" id="PF22617">
    <property type="entry name" value="HCS_D2"/>
    <property type="match status" value="1"/>
</dbReference>
<dbReference type="SUPFAM" id="SSF110921">
    <property type="entry name" value="2-isopropylmalate synthase LeuA, allosteric (dimerisation) domain"/>
    <property type="match status" value="1"/>
</dbReference>
<dbReference type="SMART" id="SM00917">
    <property type="entry name" value="LeuA_dimer"/>
    <property type="match status" value="1"/>
</dbReference>
<dbReference type="InterPro" id="IPR002034">
    <property type="entry name" value="AIPM/Hcit_synth_CS"/>
</dbReference>
<evidence type="ECO:0000256" key="3">
    <source>
        <dbReference type="ARBA" id="ARBA00022605"/>
    </source>
</evidence>
<dbReference type="UniPathway" id="UPA00047">
    <property type="reaction ID" value="UER00066"/>
</dbReference>
<comment type="pathway">
    <text evidence="1">Amino-acid biosynthesis; L-isoleucine biosynthesis; 2-oxobutanoate from pyruvate: step 1/3.</text>
</comment>
<sequence>MRCLRCERGCGVTERLYLYDTTLRDGQQTQGVQFSTPEKRVIAAALDELGVDYIEGGWPGANPTDSEFFEARPDLRATFTAFGMTKRAGRSAGNDEVLAAVMNAGTRAVCLVGKTHDFHVTTALGITLEENLENIRASVAHMVAQGREALFDAEHFFDGYRASPGYALSCCKAAYEAGARWVVLCDTNGGTLPAEVGRIVSEVIAAGIPGERLGIHCHDDTGNAVACSLAAVDAGARQIQGTLNGLGERCGNANLTSLIPTLLLKEPYASAYETGVTREGLTGLVRLSRKLDDILNRVPLRSAPYVGASAFAHKAGLHASAILKDPTTYEHIAPEWVGNTRLIPMSNQAGQSNLRARLQAAGIEVAAGDPRLAQILDEVKLREDQGYAYDGAQASFDLLAREQLGLLPRFFEIKRYRVTVERRKNRYDQMVSVSEAVVVVKIGDTKTLSVSESVDESGTDRGPVNALSKALAKDLGPYQASIDDMKLVDFRVRITQGGTEAVTRVIIDSEDGKGQRWSTVGVSPNIVDASFTALLDAIRWKLLRDGVEPQM</sequence>
<comment type="similarity">
    <text evidence="2 9">Belongs to the alpha-IPM synthase/homocitrate synthase family.</text>
</comment>
<dbReference type="InterPro" id="IPR036230">
    <property type="entry name" value="LeuA_allosteric_dom_sf"/>
</dbReference>
<dbReference type="Pfam" id="PF00682">
    <property type="entry name" value="HMGL-like"/>
    <property type="match status" value="1"/>
</dbReference>
<dbReference type="InterPro" id="IPR005675">
    <property type="entry name" value="Citramal_synthase"/>
</dbReference>
<evidence type="ECO:0000256" key="7">
    <source>
        <dbReference type="ARBA" id="ARBA00048263"/>
    </source>
</evidence>
<evidence type="ECO:0000256" key="2">
    <source>
        <dbReference type="ARBA" id="ARBA00006154"/>
    </source>
</evidence>
<evidence type="ECO:0000256" key="5">
    <source>
        <dbReference type="ARBA" id="ARBA00022679"/>
    </source>
</evidence>
<evidence type="ECO:0000313" key="12">
    <source>
        <dbReference type="Proteomes" id="UP000244940"/>
    </source>
</evidence>
<dbReference type="InterPro" id="IPR013785">
    <property type="entry name" value="Aldolase_TIM"/>
</dbReference>
<dbReference type="OrthoDB" id="9803573at2"/>
<evidence type="ECO:0000259" key="10">
    <source>
        <dbReference type="PROSITE" id="PS50991"/>
    </source>
</evidence>
<dbReference type="PANTHER" id="PTHR43538:SF1">
    <property type="entry name" value="(R)-CITRAMALATE SYNTHASE"/>
    <property type="match status" value="1"/>
</dbReference>